<dbReference type="GO" id="GO:1990281">
    <property type="term" value="C:efflux pump complex"/>
    <property type="evidence" value="ECO:0007669"/>
    <property type="project" value="TreeGrafter"/>
</dbReference>
<dbReference type="InterPro" id="IPR058792">
    <property type="entry name" value="Beta-barrel_RND_2"/>
</dbReference>
<feature type="domain" description="CzcB-like barrel-sandwich hybrid" evidence="5">
    <location>
        <begin position="65"/>
        <end position="203"/>
    </location>
</feature>
<comment type="similarity">
    <text evidence="1">Belongs to the membrane fusion protein (MFP) (TC 8.A.1) family.</text>
</comment>
<accession>A0A7V7GW80</accession>
<protein>
    <submittedName>
        <fullName evidence="6">Efflux RND transporter periplasmic adaptor subunit</fullName>
    </submittedName>
</protein>
<dbReference type="GO" id="GO:0015562">
    <property type="term" value="F:efflux transmembrane transporter activity"/>
    <property type="evidence" value="ECO:0007669"/>
    <property type="project" value="TreeGrafter"/>
</dbReference>
<sequence length="375" mass="40891">MMNSPFLHSMSRQRQVLCALLFSALSLQVGLVQADNAVIVEVGEAREQQLVNEVPISGSVSASQIALLSSQVAGLVQRIHVEAGDQVAAGDLLIELDSELAEIALDGARASARSAREAQADSQRRFDEAQTLVSRNAIAASEVRGLESQARVDAASVQVADAQVRQRQAELQRHQIAVPFDGTLSRKLVEVGEWVTPGTDLLELVSTEQLRIDFQLAQRFYPLVEDSATLSIRFDAHPQRRFTGKVINKVPLSSSDARTFLLRTQIEDADQPLLIPGMSAHATLRLAEKRRGIVVNRDALRRYPDGRVSVWIVADASAEEGENQTVRELQVETGLSFAGQVEIRSGLEAGQTVVTRGNETLRDGQAVKITDTESE</sequence>
<evidence type="ECO:0000259" key="5">
    <source>
        <dbReference type="Pfam" id="PF25973"/>
    </source>
</evidence>
<dbReference type="Gene3D" id="2.40.50.100">
    <property type="match status" value="1"/>
</dbReference>
<reference evidence="6 7" key="1">
    <citation type="submission" date="2018-07" db="EMBL/GenBank/DDBJ databases">
        <title>Pseudomonas laoshanensis sp. nov., isolated from soil.</title>
        <authorList>
            <person name="Sun J."/>
            <person name="Yu L."/>
            <person name="Wang M."/>
            <person name="Zhang C."/>
        </authorList>
    </citation>
    <scope>NUCLEOTIDE SEQUENCE [LARGE SCALE GENOMIC DNA]</scope>
    <source>
        <strain evidence="6 7">Y22</strain>
    </source>
</reference>
<dbReference type="InterPro" id="IPR006143">
    <property type="entry name" value="RND_pump_MFP"/>
</dbReference>
<feature type="chain" id="PRO_5031227551" evidence="2">
    <location>
        <begin position="35"/>
        <end position="375"/>
    </location>
</feature>
<dbReference type="InterPro" id="IPR058627">
    <property type="entry name" value="MdtA-like_C"/>
</dbReference>
<name>A0A7V7GW80_9GAMM</name>
<keyword evidence="7" id="KW-1185">Reference proteome</keyword>
<dbReference type="Pfam" id="PF25973">
    <property type="entry name" value="BSH_CzcB"/>
    <property type="match status" value="1"/>
</dbReference>
<dbReference type="EMBL" id="QOVF01000001">
    <property type="protein sequence ID" value="KAA0696545.1"/>
    <property type="molecule type" value="Genomic_DNA"/>
</dbReference>
<evidence type="ECO:0000256" key="1">
    <source>
        <dbReference type="ARBA" id="ARBA00009477"/>
    </source>
</evidence>
<feature type="domain" description="Multidrug resistance protein MdtA-like C-terminal permuted SH3" evidence="4">
    <location>
        <begin position="293"/>
        <end position="357"/>
    </location>
</feature>
<dbReference type="Proteomes" id="UP000463138">
    <property type="component" value="Unassembled WGS sequence"/>
</dbReference>
<dbReference type="InterPro" id="IPR058647">
    <property type="entry name" value="BSH_CzcB-like"/>
</dbReference>
<evidence type="ECO:0000259" key="3">
    <source>
        <dbReference type="Pfam" id="PF25954"/>
    </source>
</evidence>
<dbReference type="Gene3D" id="2.40.420.20">
    <property type="match status" value="1"/>
</dbReference>
<evidence type="ECO:0000256" key="2">
    <source>
        <dbReference type="SAM" id="SignalP"/>
    </source>
</evidence>
<dbReference type="Pfam" id="PF25954">
    <property type="entry name" value="Beta-barrel_RND_2"/>
    <property type="match status" value="1"/>
</dbReference>
<feature type="signal peptide" evidence="2">
    <location>
        <begin position="1"/>
        <end position="34"/>
    </location>
</feature>
<evidence type="ECO:0000313" key="6">
    <source>
        <dbReference type="EMBL" id="KAA0696545.1"/>
    </source>
</evidence>
<feature type="domain" description="CusB-like beta-barrel" evidence="3">
    <location>
        <begin position="215"/>
        <end position="285"/>
    </location>
</feature>
<gene>
    <name evidence="6" type="ORF">DT594_04205</name>
</gene>
<proteinExistence type="inferred from homology"/>
<evidence type="ECO:0000313" key="7">
    <source>
        <dbReference type="Proteomes" id="UP000463138"/>
    </source>
</evidence>
<organism evidence="6 7">
    <name type="scientific">Halopseudomonas laoshanensis</name>
    <dbReference type="NCBI Taxonomy" id="2268758"/>
    <lineage>
        <taxon>Bacteria</taxon>
        <taxon>Pseudomonadati</taxon>
        <taxon>Pseudomonadota</taxon>
        <taxon>Gammaproteobacteria</taxon>
        <taxon>Pseudomonadales</taxon>
        <taxon>Pseudomonadaceae</taxon>
        <taxon>Halopseudomonas</taxon>
    </lineage>
</organism>
<evidence type="ECO:0000259" key="4">
    <source>
        <dbReference type="Pfam" id="PF25967"/>
    </source>
</evidence>
<dbReference type="Gene3D" id="1.10.287.470">
    <property type="entry name" value="Helix hairpin bin"/>
    <property type="match status" value="1"/>
</dbReference>
<dbReference type="NCBIfam" id="TIGR01730">
    <property type="entry name" value="RND_mfp"/>
    <property type="match status" value="1"/>
</dbReference>
<dbReference type="Pfam" id="PF25967">
    <property type="entry name" value="RND-MFP_C"/>
    <property type="match status" value="1"/>
</dbReference>
<dbReference type="AlphaFoldDB" id="A0A7V7GW80"/>
<dbReference type="SUPFAM" id="SSF111369">
    <property type="entry name" value="HlyD-like secretion proteins"/>
    <property type="match status" value="1"/>
</dbReference>
<keyword evidence="2" id="KW-0732">Signal</keyword>
<dbReference type="Gene3D" id="2.40.30.170">
    <property type="match status" value="1"/>
</dbReference>
<dbReference type="OrthoDB" id="9806939at2"/>
<dbReference type="PANTHER" id="PTHR30469">
    <property type="entry name" value="MULTIDRUG RESISTANCE PROTEIN MDTA"/>
    <property type="match status" value="1"/>
</dbReference>
<comment type="caution">
    <text evidence="6">The sequence shown here is derived from an EMBL/GenBank/DDBJ whole genome shotgun (WGS) entry which is preliminary data.</text>
</comment>